<gene>
    <name evidence="2" type="ORF">BJ508DRAFT_327178</name>
</gene>
<reference evidence="2 3" key="1">
    <citation type="journal article" date="2018" name="Nat. Ecol. Evol.">
        <title>Pezizomycetes genomes reveal the molecular basis of ectomycorrhizal truffle lifestyle.</title>
        <authorList>
            <person name="Murat C."/>
            <person name="Payen T."/>
            <person name="Noel B."/>
            <person name="Kuo A."/>
            <person name="Morin E."/>
            <person name="Chen J."/>
            <person name="Kohler A."/>
            <person name="Krizsan K."/>
            <person name="Balestrini R."/>
            <person name="Da Silva C."/>
            <person name="Montanini B."/>
            <person name="Hainaut M."/>
            <person name="Levati E."/>
            <person name="Barry K.W."/>
            <person name="Belfiori B."/>
            <person name="Cichocki N."/>
            <person name="Clum A."/>
            <person name="Dockter R.B."/>
            <person name="Fauchery L."/>
            <person name="Guy J."/>
            <person name="Iotti M."/>
            <person name="Le Tacon F."/>
            <person name="Lindquist E.A."/>
            <person name="Lipzen A."/>
            <person name="Malagnac F."/>
            <person name="Mello A."/>
            <person name="Molinier V."/>
            <person name="Miyauchi S."/>
            <person name="Poulain J."/>
            <person name="Riccioni C."/>
            <person name="Rubini A."/>
            <person name="Sitrit Y."/>
            <person name="Splivallo R."/>
            <person name="Traeger S."/>
            <person name="Wang M."/>
            <person name="Zifcakova L."/>
            <person name="Wipf D."/>
            <person name="Zambonelli A."/>
            <person name="Paolocci F."/>
            <person name="Nowrousian M."/>
            <person name="Ottonello S."/>
            <person name="Baldrian P."/>
            <person name="Spatafora J.W."/>
            <person name="Henrissat B."/>
            <person name="Nagy L.G."/>
            <person name="Aury J.M."/>
            <person name="Wincker P."/>
            <person name="Grigoriev I.V."/>
            <person name="Bonfante P."/>
            <person name="Martin F.M."/>
        </authorList>
    </citation>
    <scope>NUCLEOTIDE SEQUENCE [LARGE SCALE GENOMIC DNA]</scope>
    <source>
        <strain evidence="2 3">RN42</strain>
    </source>
</reference>
<name>A0A3N4I935_ASCIM</name>
<sequence length="235" mass="25899">MFSSPTPSFQTLSHYPQQSNAMILSTPPNQVPQRKRKYADPLPSTVLFAPSTFNRPIIKPKPRSANTKFGAMLTIPQDEAVEFSPAMLHKLTGQTYTQTKRLRREDSEGSAMSTEEDDQEDRMSVSSSPVAPSRTLPISIASQMETPQLRPNSAASKPAPKCHVCNRRTENRGAGGKLVVGLPVATECPSCQKATCSVCTRQCVSCETNMCGKCTVEKSGWELCRSCDERSRRRN</sequence>
<organism evidence="2 3">
    <name type="scientific">Ascobolus immersus RN42</name>
    <dbReference type="NCBI Taxonomy" id="1160509"/>
    <lineage>
        <taxon>Eukaryota</taxon>
        <taxon>Fungi</taxon>
        <taxon>Dikarya</taxon>
        <taxon>Ascomycota</taxon>
        <taxon>Pezizomycotina</taxon>
        <taxon>Pezizomycetes</taxon>
        <taxon>Pezizales</taxon>
        <taxon>Ascobolaceae</taxon>
        <taxon>Ascobolus</taxon>
    </lineage>
</organism>
<dbReference type="AlphaFoldDB" id="A0A3N4I935"/>
<protein>
    <submittedName>
        <fullName evidence="2">Uncharacterized protein</fullName>
    </submittedName>
</protein>
<keyword evidence="3" id="KW-1185">Reference proteome</keyword>
<feature type="region of interest" description="Disordered" evidence="1">
    <location>
        <begin position="94"/>
        <end position="133"/>
    </location>
</feature>
<evidence type="ECO:0000313" key="3">
    <source>
        <dbReference type="Proteomes" id="UP000275078"/>
    </source>
</evidence>
<proteinExistence type="predicted"/>
<dbReference type="Proteomes" id="UP000275078">
    <property type="component" value="Unassembled WGS sequence"/>
</dbReference>
<feature type="compositionally biased region" description="Polar residues" evidence="1">
    <location>
        <begin position="1"/>
        <end position="32"/>
    </location>
</feature>
<evidence type="ECO:0000256" key="1">
    <source>
        <dbReference type="SAM" id="MobiDB-lite"/>
    </source>
</evidence>
<evidence type="ECO:0000313" key="2">
    <source>
        <dbReference type="EMBL" id="RPA80640.1"/>
    </source>
</evidence>
<accession>A0A3N4I935</accession>
<dbReference type="EMBL" id="ML119686">
    <property type="protein sequence ID" value="RPA80640.1"/>
    <property type="molecule type" value="Genomic_DNA"/>
</dbReference>
<feature type="region of interest" description="Disordered" evidence="1">
    <location>
        <begin position="1"/>
        <end position="37"/>
    </location>
</feature>